<dbReference type="EMBL" id="JARRAG010000001">
    <property type="protein sequence ID" value="MDG3003755.1"/>
    <property type="molecule type" value="Genomic_DNA"/>
</dbReference>
<sequence>MVPRTQIPALRSLDLPPEFEDLTGHINGDVKVIVSILAERAAERLMLSKRQTQLLQRSIWNRLVDAVNAEVKPLSAGHR</sequence>
<evidence type="ECO:0000313" key="1">
    <source>
        <dbReference type="EMBL" id="MDG3003755.1"/>
    </source>
</evidence>
<dbReference type="Proteomes" id="UP001216907">
    <property type="component" value="Unassembled WGS sequence"/>
</dbReference>
<name>A0ABT6F865_9BACT</name>
<protein>
    <submittedName>
        <fullName evidence="1">Uncharacterized protein</fullName>
    </submittedName>
</protein>
<proteinExistence type="predicted"/>
<accession>A0ABT6F865</accession>
<dbReference type="RefSeq" id="WP_277860104.1">
    <property type="nucleotide sequence ID" value="NZ_JARRAG010000001.1"/>
</dbReference>
<gene>
    <name evidence="1" type="ORF">PZE19_08235</name>
</gene>
<evidence type="ECO:0000313" key="2">
    <source>
        <dbReference type="Proteomes" id="UP001216907"/>
    </source>
</evidence>
<comment type="caution">
    <text evidence="1">The sequence shown here is derived from an EMBL/GenBank/DDBJ whole genome shotgun (WGS) entry which is preliminary data.</text>
</comment>
<keyword evidence="2" id="KW-1185">Reference proteome</keyword>
<reference evidence="1 2" key="1">
    <citation type="submission" date="2023-03" db="EMBL/GenBank/DDBJ databases">
        <title>Paludisphaera mucosa sp. nov. a novel planctomycete from northern fen.</title>
        <authorList>
            <person name="Ivanova A."/>
        </authorList>
    </citation>
    <scope>NUCLEOTIDE SEQUENCE [LARGE SCALE GENOMIC DNA]</scope>
    <source>
        <strain evidence="1 2">Pla2</strain>
    </source>
</reference>
<organism evidence="1 2">
    <name type="scientific">Paludisphaera mucosa</name>
    <dbReference type="NCBI Taxonomy" id="3030827"/>
    <lineage>
        <taxon>Bacteria</taxon>
        <taxon>Pseudomonadati</taxon>
        <taxon>Planctomycetota</taxon>
        <taxon>Planctomycetia</taxon>
        <taxon>Isosphaerales</taxon>
        <taxon>Isosphaeraceae</taxon>
        <taxon>Paludisphaera</taxon>
    </lineage>
</organism>